<reference evidence="2" key="1">
    <citation type="journal article" date="2020" name="Appl. Environ. Microbiol.">
        <title>Diazotrophic Anaeromyxobacter Isolates from Soils.</title>
        <authorList>
            <person name="Masuda Y."/>
            <person name="Yamanaka H."/>
            <person name="Xu Z.X."/>
            <person name="Shiratori Y."/>
            <person name="Aono T."/>
            <person name="Amachi S."/>
            <person name="Senoo K."/>
            <person name="Itoh H."/>
        </authorList>
    </citation>
    <scope>NUCLEOTIDE SEQUENCE [LARGE SCALE GENOMIC DNA]</scope>
    <source>
        <strain evidence="2">R267</strain>
    </source>
</reference>
<evidence type="ECO:0000313" key="1">
    <source>
        <dbReference type="EMBL" id="GEJ57982.1"/>
    </source>
</evidence>
<dbReference type="Pfam" id="PF14085">
    <property type="entry name" value="DUF4265"/>
    <property type="match status" value="1"/>
</dbReference>
<keyword evidence="2" id="KW-1185">Reference proteome</keyword>
<name>A0A7I9VNK1_9BACT</name>
<protein>
    <recommendedName>
        <fullName evidence="3">DUF4265 domain-containing protein</fullName>
    </recommendedName>
</protein>
<dbReference type="EMBL" id="BJTG01000006">
    <property type="protein sequence ID" value="GEJ57982.1"/>
    <property type="molecule type" value="Genomic_DNA"/>
</dbReference>
<dbReference type="Proteomes" id="UP000503640">
    <property type="component" value="Unassembled WGS sequence"/>
</dbReference>
<evidence type="ECO:0008006" key="3">
    <source>
        <dbReference type="Google" id="ProtNLM"/>
    </source>
</evidence>
<dbReference type="AlphaFoldDB" id="A0A7I9VNK1"/>
<comment type="caution">
    <text evidence="1">The sequence shown here is derived from an EMBL/GenBank/DDBJ whole genome shotgun (WGS) entry which is preliminary data.</text>
</comment>
<organism evidence="1 2">
    <name type="scientific">Anaeromyxobacter diazotrophicus</name>
    <dbReference type="NCBI Taxonomy" id="2590199"/>
    <lineage>
        <taxon>Bacteria</taxon>
        <taxon>Pseudomonadati</taxon>
        <taxon>Myxococcota</taxon>
        <taxon>Myxococcia</taxon>
        <taxon>Myxococcales</taxon>
        <taxon>Cystobacterineae</taxon>
        <taxon>Anaeromyxobacteraceae</taxon>
        <taxon>Anaeromyxobacter</taxon>
    </lineage>
</organism>
<sequence length="157" mass="17791">MTENEAPGGYVRLLVSLEREAEAEVEGPEDEWLWAEPLGSERFRVESTPFFAYGLSHGDVVRGREDGETARFSDVERKSGHRTLRVALDLDLDVERPEIQRFLDDLLALGCTYEAMPPKIVALDVPPEVEVGEVVTRLQTQRRDGVLVWEWADPRPS</sequence>
<proteinExistence type="predicted"/>
<evidence type="ECO:0000313" key="2">
    <source>
        <dbReference type="Proteomes" id="UP000503640"/>
    </source>
</evidence>
<dbReference type="RefSeq" id="WP_176066090.1">
    <property type="nucleotide sequence ID" value="NZ_BJTG01000006.1"/>
</dbReference>
<dbReference type="InterPro" id="IPR025361">
    <property type="entry name" value="DUF4265"/>
</dbReference>
<accession>A0A7I9VNK1</accession>
<gene>
    <name evidence="1" type="ORF">AMYX_27230</name>
</gene>